<evidence type="ECO:0000256" key="1">
    <source>
        <dbReference type="ARBA" id="ARBA00022729"/>
    </source>
</evidence>
<feature type="signal peptide" evidence="2">
    <location>
        <begin position="1"/>
        <end position="23"/>
    </location>
</feature>
<proteinExistence type="predicted"/>
<sequence length="236" mass="25440">MAWAGRLAGGVAGLLLLCAPALAQEITGATYTDPTTRYDHGVLGDDEEWGALRLDLSDGRQRIMTLPETMVFEDTAPRLFDVTGDGAPEVVVVEADLQRGARLAVWGAAGRLAATPYIGRPHRWLAPVGVADLDGDGKPEIAYIDRPHLLGLLRVWRLEQNKLVHVADAPNLTNHRIGWDHIPGGFRDCGDGPEIIVASKDWSQVMAVQFRNGGLESRALGPANGPDSLNDALICR</sequence>
<dbReference type="EMBL" id="FWFU01000003">
    <property type="protein sequence ID" value="SLN49599.1"/>
    <property type="molecule type" value="Genomic_DNA"/>
</dbReference>
<evidence type="ECO:0000256" key="2">
    <source>
        <dbReference type="SAM" id="SignalP"/>
    </source>
</evidence>
<dbReference type="RefSeq" id="WP_085818219.1">
    <property type="nucleotide sequence ID" value="NZ_FWFU01000003.1"/>
</dbReference>
<dbReference type="Proteomes" id="UP000193207">
    <property type="component" value="Unassembled WGS sequence"/>
</dbReference>
<dbReference type="SUPFAM" id="SSF69318">
    <property type="entry name" value="Integrin alpha N-terminal domain"/>
    <property type="match status" value="1"/>
</dbReference>
<organism evidence="3 4">
    <name type="scientific">Roseovarius halotolerans</name>
    <dbReference type="NCBI Taxonomy" id="505353"/>
    <lineage>
        <taxon>Bacteria</taxon>
        <taxon>Pseudomonadati</taxon>
        <taxon>Pseudomonadota</taxon>
        <taxon>Alphaproteobacteria</taxon>
        <taxon>Rhodobacterales</taxon>
        <taxon>Roseobacteraceae</taxon>
        <taxon>Roseovarius</taxon>
    </lineage>
</organism>
<reference evidence="3 4" key="1">
    <citation type="submission" date="2017-03" db="EMBL/GenBank/DDBJ databases">
        <authorList>
            <person name="Afonso C.L."/>
            <person name="Miller P.J."/>
            <person name="Scott M.A."/>
            <person name="Spackman E."/>
            <person name="Goraichik I."/>
            <person name="Dimitrov K.M."/>
            <person name="Suarez D.L."/>
            <person name="Swayne D.E."/>
        </authorList>
    </citation>
    <scope>NUCLEOTIDE SEQUENCE [LARGE SCALE GENOMIC DNA]</scope>
    <source>
        <strain evidence="3 4">CECT 8110</strain>
    </source>
</reference>
<evidence type="ECO:0000313" key="4">
    <source>
        <dbReference type="Proteomes" id="UP000193207"/>
    </source>
</evidence>
<keyword evidence="1 2" id="KW-0732">Signal</keyword>
<dbReference type="InterPro" id="IPR028994">
    <property type="entry name" value="Integrin_alpha_N"/>
</dbReference>
<dbReference type="OrthoDB" id="58662at2"/>
<dbReference type="Pfam" id="PF13517">
    <property type="entry name" value="FG-GAP_3"/>
    <property type="match status" value="1"/>
</dbReference>
<accession>A0A1X6ZEU0</accession>
<keyword evidence="4" id="KW-1185">Reference proteome</keyword>
<feature type="chain" id="PRO_5013095377" evidence="2">
    <location>
        <begin position="24"/>
        <end position="236"/>
    </location>
</feature>
<dbReference type="InterPro" id="IPR013517">
    <property type="entry name" value="FG-GAP"/>
</dbReference>
<evidence type="ECO:0000313" key="3">
    <source>
        <dbReference type="EMBL" id="SLN49599.1"/>
    </source>
</evidence>
<gene>
    <name evidence="3" type="ORF">ROH8110_02688</name>
</gene>
<protein>
    <submittedName>
        <fullName evidence="3">FG-GAP repeat protein</fullName>
    </submittedName>
</protein>
<name>A0A1X6ZEU0_9RHOB</name>
<dbReference type="AlphaFoldDB" id="A0A1X6ZEU0"/>